<feature type="signal peptide" evidence="1">
    <location>
        <begin position="1"/>
        <end position="16"/>
    </location>
</feature>
<evidence type="ECO:0000256" key="1">
    <source>
        <dbReference type="SAM" id="SignalP"/>
    </source>
</evidence>
<sequence>MSIWQLILSRLTLVEQLLLATSCKTLVISYSGFSMKAAQIRDQLQGGAWELYMFKSGSVGG</sequence>
<evidence type="ECO:0000313" key="2">
    <source>
        <dbReference type="EMBL" id="CEK60001.1"/>
    </source>
</evidence>
<protein>
    <recommendedName>
        <fullName evidence="3">Restriction endonuclease type IV Mrr domain-containing protein</fullName>
    </recommendedName>
</protein>
<accession>A0A0B6YW90</accession>
<feature type="non-terminal residue" evidence="2">
    <location>
        <position position="61"/>
    </location>
</feature>
<gene>
    <name evidence="2" type="primary">ORF38112</name>
</gene>
<organism evidence="2">
    <name type="scientific">Arion vulgaris</name>
    <dbReference type="NCBI Taxonomy" id="1028688"/>
    <lineage>
        <taxon>Eukaryota</taxon>
        <taxon>Metazoa</taxon>
        <taxon>Spiralia</taxon>
        <taxon>Lophotrochozoa</taxon>
        <taxon>Mollusca</taxon>
        <taxon>Gastropoda</taxon>
        <taxon>Heterobranchia</taxon>
        <taxon>Euthyneura</taxon>
        <taxon>Panpulmonata</taxon>
        <taxon>Eupulmonata</taxon>
        <taxon>Stylommatophora</taxon>
        <taxon>Helicina</taxon>
        <taxon>Arionoidea</taxon>
        <taxon>Arionidae</taxon>
        <taxon>Arion</taxon>
    </lineage>
</organism>
<evidence type="ECO:0008006" key="3">
    <source>
        <dbReference type="Google" id="ProtNLM"/>
    </source>
</evidence>
<reference evidence="2" key="1">
    <citation type="submission" date="2014-12" db="EMBL/GenBank/DDBJ databases">
        <title>Insight into the proteome of Arion vulgaris.</title>
        <authorList>
            <person name="Aradska J."/>
            <person name="Bulat T."/>
            <person name="Smidak R."/>
            <person name="Sarate P."/>
            <person name="Gangsoo J."/>
            <person name="Sialana F."/>
            <person name="Bilban M."/>
            <person name="Lubec G."/>
        </authorList>
    </citation>
    <scope>NUCLEOTIDE SEQUENCE</scope>
    <source>
        <tissue evidence="2">Skin</tissue>
    </source>
</reference>
<dbReference type="AlphaFoldDB" id="A0A0B6YW90"/>
<keyword evidence="1" id="KW-0732">Signal</keyword>
<name>A0A0B6YW90_9EUPU</name>
<dbReference type="EMBL" id="HACG01013136">
    <property type="protein sequence ID" value="CEK60001.1"/>
    <property type="molecule type" value="Transcribed_RNA"/>
</dbReference>
<proteinExistence type="predicted"/>
<feature type="chain" id="PRO_5002110880" description="Restriction endonuclease type IV Mrr domain-containing protein" evidence="1">
    <location>
        <begin position="17"/>
        <end position="61"/>
    </location>
</feature>